<name>A0A8E2EVP6_9PEZI</name>
<dbReference type="Proteomes" id="UP000250140">
    <property type="component" value="Unassembled WGS sequence"/>
</dbReference>
<organism evidence="8 9">
    <name type="scientific">Glonium stellatum</name>
    <dbReference type="NCBI Taxonomy" id="574774"/>
    <lineage>
        <taxon>Eukaryota</taxon>
        <taxon>Fungi</taxon>
        <taxon>Dikarya</taxon>
        <taxon>Ascomycota</taxon>
        <taxon>Pezizomycotina</taxon>
        <taxon>Dothideomycetes</taxon>
        <taxon>Pleosporomycetidae</taxon>
        <taxon>Gloniales</taxon>
        <taxon>Gloniaceae</taxon>
        <taxon>Glonium</taxon>
    </lineage>
</organism>
<dbReference type="Gene3D" id="3.30.300.30">
    <property type="match status" value="1"/>
</dbReference>
<feature type="domain" description="AMP-binding enzyme C-terminal" evidence="7">
    <location>
        <begin position="424"/>
        <end position="500"/>
    </location>
</feature>
<dbReference type="AlphaFoldDB" id="A0A8E2EVP6"/>
<reference evidence="8 9" key="1">
    <citation type="journal article" date="2016" name="Nat. Commun.">
        <title>Ectomycorrhizal ecology is imprinted in the genome of the dominant symbiotic fungus Cenococcum geophilum.</title>
        <authorList>
            <consortium name="DOE Joint Genome Institute"/>
            <person name="Peter M."/>
            <person name="Kohler A."/>
            <person name="Ohm R.A."/>
            <person name="Kuo A."/>
            <person name="Krutzmann J."/>
            <person name="Morin E."/>
            <person name="Arend M."/>
            <person name="Barry K.W."/>
            <person name="Binder M."/>
            <person name="Choi C."/>
            <person name="Clum A."/>
            <person name="Copeland A."/>
            <person name="Grisel N."/>
            <person name="Haridas S."/>
            <person name="Kipfer T."/>
            <person name="LaButti K."/>
            <person name="Lindquist E."/>
            <person name="Lipzen A."/>
            <person name="Maire R."/>
            <person name="Meier B."/>
            <person name="Mihaltcheva S."/>
            <person name="Molinier V."/>
            <person name="Murat C."/>
            <person name="Poggeler S."/>
            <person name="Quandt C.A."/>
            <person name="Sperisen C."/>
            <person name="Tritt A."/>
            <person name="Tisserant E."/>
            <person name="Crous P.W."/>
            <person name="Henrissat B."/>
            <person name="Nehls U."/>
            <person name="Egli S."/>
            <person name="Spatafora J.W."/>
            <person name="Grigoriev I.V."/>
            <person name="Martin F.M."/>
        </authorList>
    </citation>
    <scope>NUCLEOTIDE SEQUENCE [LARGE SCALE GENOMIC DNA]</scope>
    <source>
        <strain evidence="8 9">CBS 207.34</strain>
    </source>
</reference>
<dbReference type="GO" id="GO:0019748">
    <property type="term" value="P:secondary metabolic process"/>
    <property type="evidence" value="ECO:0007669"/>
    <property type="project" value="TreeGrafter"/>
</dbReference>
<comment type="pathway">
    <text evidence="1">Secondary metabolite biosynthesis.</text>
</comment>
<dbReference type="InterPro" id="IPR045851">
    <property type="entry name" value="AMP-bd_C_sf"/>
</dbReference>
<evidence type="ECO:0000256" key="2">
    <source>
        <dbReference type="ARBA" id="ARBA00006432"/>
    </source>
</evidence>
<keyword evidence="9" id="KW-1185">Reference proteome</keyword>
<proteinExistence type="inferred from homology"/>
<evidence type="ECO:0000259" key="7">
    <source>
        <dbReference type="Pfam" id="PF13193"/>
    </source>
</evidence>
<evidence type="ECO:0000313" key="8">
    <source>
        <dbReference type="EMBL" id="OCL05746.1"/>
    </source>
</evidence>
<evidence type="ECO:0000313" key="9">
    <source>
        <dbReference type="Proteomes" id="UP000250140"/>
    </source>
</evidence>
<dbReference type="GO" id="GO:0016405">
    <property type="term" value="F:CoA-ligase activity"/>
    <property type="evidence" value="ECO:0007669"/>
    <property type="project" value="TreeGrafter"/>
</dbReference>
<evidence type="ECO:0000256" key="1">
    <source>
        <dbReference type="ARBA" id="ARBA00005179"/>
    </source>
</evidence>
<dbReference type="OrthoDB" id="6509636at2759"/>
<protein>
    <submittedName>
        <fullName evidence="8">Amp dependent CoA ligase</fullName>
    </submittedName>
</protein>
<dbReference type="GO" id="GO:0005524">
    <property type="term" value="F:ATP binding"/>
    <property type="evidence" value="ECO:0007669"/>
    <property type="project" value="UniProtKB-KW"/>
</dbReference>
<evidence type="ECO:0000256" key="5">
    <source>
        <dbReference type="ARBA" id="ARBA00022840"/>
    </source>
</evidence>
<comment type="similarity">
    <text evidence="2">Belongs to the ATP-dependent AMP-binding enzyme family.</text>
</comment>
<dbReference type="InterPro" id="IPR042099">
    <property type="entry name" value="ANL_N_sf"/>
</dbReference>
<feature type="domain" description="AMP-dependent synthetase/ligase" evidence="6">
    <location>
        <begin position="17"/>
        <end position="374"/>
    </location>
</feature>
<dbReference type="PANTHER" id="PTHR24096:SF317">
    <property type="entry name" value="ADENYLATE-FORMING ENZYME AFEA"/>
    <property type="match status" value="1"/>
</dbReference>
<dbReference type="PROSITE" id="PS00455">
    <property type="entry name" value="AMP_BINDING"/>
    <property type="match status" value="1"/>
</dbReference>
<keyword evidence="3 8" id="KW-0436">Ligase</keyword>
<sequence>MDIVSWTLTSETAETSKPLLIDAANPSRFLTFNGVRKVVRQLVSGLKARGIQPGDCVCVASFNDIHYTPLYLGVIGAGARFTGVNPSYTAPELTHHVQLTGAKMLIVEPAMLNTALETARNCGIPASSVFVFDVQDQNPNQDIQSWEELLTDGEKDWVRVNNPSSTVASYCTTSGTSGLPKAAMISHSYLVSQAALRRSPYLSYEPIILLCLPQFHVFASPIAPASVRQGHPTYVMRRYHPSHFIKCIVNFQITETYMAPPVLIGLPQSPLCTKDAMRSIRQIWMGGAGVKYVNMLPMYERLAPEARIMQVWGMTEVGWVTTFPFPELSRDDSVGRVLDGFKVQIIDDSDNIIGADNEAGELLIRAPAPMLGYLGNEKATAETLDRHGWVRSGDIGYRSQGKIYVVDRKKDLIKVRGWQVSPAEVESAILAHPDVLDAGVISVNLPDGSGEVPKAYVVCKPESSLTEVDIKNFARKSLASYKMPEQVVFRNTIPRNPTGKILRRVLRDENVKGSGEKVVKAKIESLRMSEPAMKGGLLVVWWRMVLADVRLRALFCWLRACCGM</sequence>
<dbReference type="SUPFAM" id="SSF56801">
    <property type="entry name" value="Acetyl-CoA synthetase-like"/>
    <property type="match status" value="1"/>
</dbReference>
<dbReference type="InterPro" id="IPR020845">
    <property type="entry name" value="AMP-binding_CS"/>
</dbReference>
<gene>
    <name evidence="8" type="ORF">AOQ84DRAFT_412764</name>
</gene>
<dbReference type="InterPro" id="IPR025110">
    <property type="entry name" value="AMP-bd_C"/>
</dbReference>
<dbReference type="Pfam" id="PF00501">
    <property type="entry name" value="AMP-binding"/>
    <property type="match status" value="1"/>
</dbReference>
<evidence type="ECO:0000256" key="4">
    <source>
        <dbReference type="ARBA" id="ARBA00022741"/>
    </source>
</evidence>
<dbReference type="EMBL" id="KV750216">
    <property type="protein sequence ID" value="OCL05746.1"/>
    <property type="molecule type" value="Genomic_DNA"/>
</dbReference>
<keyword evidence="4" id="KW-0547">Nucleotide-binding</keyword>
<dbReference type="PANTHER" id="PTHR24096">
    <property type="entry name" value="LONG-CHAIN-FATTY-ACID--COA LIGASE"/>
    <property type="match status" value="1"/>
</dbReference>
<accession>A0A8E2EVP6</accession>
<dbReference type="Gene3D" id="3.40.50.12780">
    <property type="entry name" value="N-terminal domain of ligase-like"/>
    <property type="match status" value="1"/>
</dbReference>
<keyword evidence="5" id="KW-0067">ATP-binding</keyword>
<dbReference type="Pfam" id="PF13193">
    <property type="entry name" value="AMP-binding_C"/>
    <property type="match status" value="1"/>
</dbReference>
<evidence type="ECO:0000259" key="6">
    <source>
        <dbReference type="Pfam" id="PF00501"/>
    </source>
</evidence>
<dbReference type="InterPro" id="IPR000873">
    <property type="entry name" value="AMP-dep_synth/lig_dom"/>
</dbReference>
<evidence type="ECO:0000256" key="3">
    <source>
        <dbReference type="ARBA" id="ARBA00022598"/>
    </source>
</evidence>